<dbReference type="PANTHER" id="PTHR44068">
    <property type="entry name" value="ZGC:194242"/>
    <property type="match status" value="1"/>
</dbReference>
<keyword evidence="1 3" id="KW-0808">Transferase</keyword>
<evidence type="ECO:0000256" key="1">
    <source>
        <dbReference type="ARBA" id="ARBA00022679"/>
    </source>
</evidence>
<evidence type="ECO:0000259" key="2">
    <source>
        <dbReference type="Pfam" id="PF08241"/>
    </source>
</evidence>
<reference evidence="4" key="1">
    <citation type="submission" date="2018-11" db="EMBL/GenBank/DDBJ databases">
        <title>Proposal to divide the Flavobacteriaceae and reorganize its genera based on Amino Acid Identity values calculated from whole genome sequences.</title>
        <authorList>
            <person name="Nicholson A.C."/>
            <person name="Gulvik C.A."/>
            <person name="Whitney A.M."/>
            <person name="Humrighouse B.W."/>
            <person name="Bell M."/>
            <person name="Holmes B."/>
            <person name="Steigerwalt A.G."/>
            <person name="Villarma A."/>
            <person name="Sheth M."/>
            <person name="Batra D."/>
            <person name="Pryor J."/>
            <person name="Bernardet J.-F."/>
            <person name="Hugo C."/>
            <person name="Kampfer P."/>
            <person name="Newman J."/>
            <person name="McQuiston J.R."/>
        </authorList>
    </citation>
    <scope>NUCLEOTIDE SEQUENCE [LARGE SCALE GENOMIC DNA]</scope>
    <source>
        <strain evidence="4">G0229</strain>
    </source>
</reference>
<dbReference type="InterPro" id="IPR013216">
    <property type="entry name" value="Methyltransf_11"/>
</dbReference>
<dbReference type="CDD" id="cd02440">
    <property type="entry name" value="AdoMet_MTases"/>
    <property type="match status" value="1"/>
</dbReference>
<dbReference type="GO" id="GO:0032259">
    <property type="term" value="P:methylation"/>
    <property type="evidence" value="ECO:0007669"/>
    <property type="project" value="UniProtKB-KW"/>
</dbReference>
<sequence length="191" mass="20898">MLDMYRMFVVPEGKSGEKGAKMMVDLGDAMAREAIPFLGLGQKDRVIEIGFGPGIGLETLAKTVSQGTIVGIDPSELMHRLASERNKDSIVSGKITLIKGTVENLPFDDDYFNGAIAMDNMHFWNEPLNGLIELKRVLLPGSKLVCSFTPHSGGSKHGWEKLFERAGYVDFTLLESALGIRMVAKIPEISV</sequence>
<dbReference type="Pfam" id="PF08241">
    <property type="entry name" value="Methyltransf_11"/>
    <property type="match status" value="1"/>
</dbReference>
<dbReference type="EMBL" id="CP033932">
    <property type="protein sequence ID" value="AZB23419.1"/>
    <property type="molecule type" value="Genomic_DNA"/>
</dbReference>
<dbReference type="KEGG" id="cben:EG339_01645"/>
<dbReference type="GeneID" id="99063505"/>
<dbReference type="GO" id="GO:0003838">
    <property type="term" value="F:sterol 24-C-methyltransferase activity"/>
    <property type="evidence" value="ECO:0007669"/>
    <property type="project" value="TreeGrafter"/>
</dbReference>
<evidence type="ECO:0000313" key="4">
    <source>
        <dbReference type="Proteomes" id="UP000271193"/>
    </source>
</evidence>
<proteinExistence type="predicted"/>
<gene>
    <name evidence="3" type="ORF">EG339_01645</name>
</gene>
<organism evidence="3 4">
    <name type="scientific">Chryseobacterium bernardetii</name>
    <dbReference type="NCBI Taxonomy" id="1241978"/>
    <lineage>
        <taxon>Bacteria</taxon>
        <taxon>Pseudomonadati</taxon>
        <taxon>Bacteroidota</taxon>
        <taxon>Flavobacteriia</taxon>
        <taxon>Flavobacteriales</taxon>
        <taxon>Weeksellaceae</taxon>
        <taxon>Chryseobacterium group</taxon>
        <taxon>Chryseobacterium</taxon>
    </lineage>
</organism>
<dbReference type="SUPFAM" id="SSF53335">
    <property type="entry name" value="S-adenosyl-L-methionine-dependent methyltransferases"/>
    <property type="match status" value="1"/>
</dbReference>
<dbReference type="InterPro" id="IPR029063">
    <property type="entry name" value="SAM-dependent_MTases_sf"/>
</dbReference>
<accession>A0A3G6T6C4</accession>
<keyword evidence="3" id="KW-0489">Methyltransferase</keyword>
<dbReference type="InterPro" id="IPR050447">
    <property type="entry name" value="Erg6_SMT_methyltransf"/>
</dbReference>
<dbReference type="RefSeq" id="WP_123868569.1">
    <property type="nucleotide sequence ID" value="NZ_CP033932.1"/>
</dbReference>
<dbReference type="Proteomes" id="UP000271193">
    <property type="component" value="Chromosome"/>
</dbReference>
<dbReference type="Gene3D" id="3.40.50.150">
    <property type="entry name" value="Vaccinia Virus protein VP39"/>
    <property type="match status" value="1"/>
</dbReference>
<keyword evidence="4" id="KW-1185">Reference proteome</keyword>
<dbReference type="GO" id="GO:0016126">
    <property type="term" value="P:sterol biosynthetic process"/>
    <property type="evidence" value="ECO:0007669"/>
    <property type="project" value="TreeGrafter"/>
</dbReference>
<evidence type="ECO:0000313" key="3">
    <source>
        <dbReference type="EMBL" id="AZB23419.1"/>
    </source>
</evidence>
<name>A0A3G6T6C4_9FLAO</name>
<dbReference type="PANTHER" id="PTHR44068:SF1">
    <property type="entry name" value="HYPOTHETICAL LOC100005854"/>
    <property type="match status" value="1"/>
</dbReference>
<protein>
    <submittedName>
        <fullName evidence="3">Class I SAM-dependent methyltransferase</fullName>
    </submittedName>
</protein>
<feature type="domain" description="Methyltransferase type 11" evidence="2">
    <location>
        <begin position="48"/>
        <end position="146"/>
    </location>
</feature>
<dbReference type="AlphaFoldDB" id="A0A3G6T6C4"/>